<evidence type="ECO:0000256" key="5">
    <source>
        <dbReference type="ARBA" id="ARBA00022927"/>
    </source>
</evidence>
<accession>A0A1E7EW80</accession>
<feature type="compositionally biased region" description="Polar residues" evidence="7">
    <location>
        <begin position="73"/>
        <end position="82"/>
    </location>
</feature>
<keyword evidence="4" id="KW-0967">Endosome</keyword>
<evidence type="ECO:0000256" key="7">
    <source>
        <dbReference type="SAM" id="MobiDB-lite"/>
    </source>
</evidence>
<comment type="similarity">
    <text evidence="2">Belongs to the VPS37 family.</text>
</comment>
<proteinExistence type="inferred from homology"/>
<evidence type="ECO:0000256" key="6">
    <source>
        <dbReference type="PROSITE-ProRule" id="PRU00646"/>
    </source>
</evidence>
<dbReference type="PANTHER" id="PTHR13678:SF2">
    <property type="entry name" value="VACUOLAR PROTEIN SORTING-ASSOCIATED PROTEIN 37A"/>
    <property type="match status" value="1"/>
</dbReference>
<feature type="region of interest" description="Disordered" evidence="7">
    <location>
        <begin position="73"/>
        <end position="131"/>
    </location>
</feature>
<dbReference type="InterPro" id="IPR029012">
    <property type="entry name" value="Helix_hairpin_bin_sf"/>
</dbReference>
<dbReference type="InParanoid" id="A0A1E7EW80"/>
<evidence type="ECO:0000313" key="10">
    <source>
        <dbReference type="Proteomes" id="UP000095751"/>
    </source>
</evidence>
<dbReference type="Pfam" id="PF07200">
    <property type="entry name" value="Mod_r"/>
    <property type="match status" value="1"/>
</dbReference>
<evidence type="ECO:0000313" key="9">
    <source>
        <dbReference type="EMBL" id="OEU10152.1"/>
    </source>
</evidence>
<evidence type="ECO:0000259" key="8">
    <source>
        <dbReference type="PROSITE" id="PS51314"/>
    </source>
</evidence>
<dbReference type="PROSITE" id="PS51314">
    <property type="entry name" value="VPS37_C"/>
    <property type="match status" value="1"/>
</dbReference>
<evidence type="ECO:0000256" key="4">
    <source>
        <dbReference type="ARBA" id="ARBA00022753"/>
    </source>
</evidence>
<keyword evidence="3 6" id="KW-0813">Transport</keyword>
<comment type="subcellular location">
    <subcellularLocation>
        <location evidence="1">Endosome</location>
    </subcellularLocation>
</comment>
<evidence type="ECO:0000256" key="3">
    <source>
        <dbReference type="ARBA" id="ARBA00022448"/>
    </source>
</evidence>
<dbReference type="GO" id="GO:0043162">
    <property type="term" value="P:ubiquitin-dependent protein catabolic process via the multivesicular body sorting pathway"/>
    <property type="evidence" value="ECO:0007669"/>
    <property type="project" value="TreeGrafter"/>
</dbReference>
<dbReference type="GO" id="GO:0006623">
    <property type="term" value="P:protein targeting to vacuole"/>
    <property type="evidence" value="ECO:0007669"/>
    <property type="project" value="TreeGrafter"/>
</dbReference>
<feature type="compositionally biased region" description="Low complexity" evidence="7">
    <location>
        <begin position="83"/>
        <end position="107"/>
    </location>
</feature>
<evidence type="ECO:0000256" key="1">
    <source>
        <dbReference type="ARBA" id="ARBA00004177"/>
    </source>
</evidence>
<dbReference type="OrthoDB" id="10260857at2759"/>
<dbReference type="Gene3D" id="1.10.287.660">
    <property type="entry name" value="Helix hairpin bin"/>
    <property type="match status" value="1"/>
</dbReference>
<dbReference type="KEGG" id="fcy:FRACYDRAFT_211926"/>
<reference evidence="9 10" key="1">
    <citation type="submission" date="2016-09" db="EMBL/GenBank/DDBJ databases">
        <title>Extensive genetic diversity and differential bi-allelic expression allows diatom success in the polar Southern Ocean.</title>
        <authorList>
            <consortium name="DOE Joint Genome Institute"/>
            <person name="Mock T."/>
            <person name="Otillar R.P."/>
            <person name="Strauss J."/>
            <person name="Dupont C."/>
            <person name="Frickenhaus S."/>
            <person name="Maumus F."/>
            <person name="Mcmullan M."/>
            <person name="Sanges R."/>
            <person name="Schmutz J."/>
            <person name="Toseland A."/>
            <person name="Valas R."/>
            <person name="Veluchamy A."/>
            <person name="Ward B.J."/>
            <person name="Allen A."/>
            <person name="Barry K."/>
            <person name="Falciatore A."/>
            <person name="Ferrante M."/>
            <person name="Fortunato A.E."/>
            <person name="Gloeckner G."/>
            <person name="Gruber A."/>
            <person name="Hipkin R."/>
            <person name="Janech M."/>
            <person name="Kroth P."/>
            <person name="Leese F."/>
            <person name="Lindquist E."/>
            <person name="Lyon B.R."/>
            <person name="Martin J."/>
            <person name="Mayer C."/>
            <person name="Parker M."/>
            <person name="Quesneville H."/>
            <person name="Raymond J."/>
            <person name="Uhlig C."/>
            <person name="Valentin K.U."/>
            <person name="Worden A.Z."/>
            <person name="Armbrust E.V."/>
            <person name="Bowler C."/>
            <person name="Green B."/>
            <person name="Moulton V."/>
            <person name="Van Oosterhout C."/>
            <person name="Grigoriev I."/>
        </authorList>
    </citation>
    <scope>NUCLEOTIDE SEQUENCE [LARGE SCALE GENOMIC DNA]</scope>
    <source>
        <strain evidence="9 10">CCMP1102</strain>
    </source>
</reference>
<dbReference type="PANTHER" id="PTHR13678">
    <property type="entry name" value="VACUOLAR PROTEIN SORTING-ASSOCIATED PROTEIN 37"/>
    <property type="match status" value="1"/>
</dbReference>
<gene>
    <name evidence="9" type="ORF">FRACYDRAFT_211926</name>
</gene>
<evidence type="ECO:0000256" key="2">
    <source>
        <dbReference type="ARBA" id="ARBA00007617"/>
    </source>
</evidence>
<dbReference type="InterPro" id="IPR009851">
    <property type="entry name" value="Mod_r"/>
</dbReference>
<protein>
    <recommendedName>
        <fullName evidence="8">VPS37 C-terminal domain-containing protein</fullName>
    </recommendedName>
</protein>
<dbReference type="GO" id="GO:0006612">
    <property type="term" value="P:protein targeting to membrane"/>
    <property type="evidence" value="ECO:0007669"/>
    <property type="project" value="TreeGrafter"/>
</dbReference>
<name>A0A1E7EW80_9STRA</name>
<dbReference type="Proteomes" id="UP000095751">
    <property type="component" value="Unassembled WGS sequence"/>
</dbReference>
<dbReference type="AlphaFoldDB" id="A0A1E7EW80"/>
<keyword evidence="10" id="KW-1185">Reference proteome</keyword>
<dbReference type="EMBL" id="KV784373">
    <property type="protein sequence ID" value="OEU10152.1"/>
    <property type="molecule type" value="Genomic_DNA"/>
</dbReference>
<feature type="domain" description="VPS37 C-terminal" evidence="8">
    <location>
        <begin position="212"/>
        <end position="295"/>
    </location>
</feature>
<organism evidence="9 10">
    <name type="scientific">Fragilariopsis cylindrus CCMP1102</name>
    <dbReference type="NCBI Taxonomy" id="635003"/>
    <lineage>
        <taxon>Eukaryota</taxon>
        <taxon>Sar</taxon>
        <taxon>Stramenopiles</taxon>
        <taxon>Ochrophyta</taxon>
        <taxon>Bacillariophyta</taxon>
        <taxon>Bacillariophyceae</taxon>
        <taxon>Bacillariophycidae</taxon>
        <taxon>Bacillariales</taxon>
        <taxon>Bacillariaceae</taxon>
        <taxon>Fragilariopsis</taxon>
    </lineage>
</organism>
<dbReference type="GO" id="GO:0000813">
    <property type="term" value="C:ESCRT I complex"/>
    <property type="evidence" value="ECO:0007669"/>
    <property type="project" value="UniProtKB-ARBA"/>
</dbReference>
<keyword evidence="5 6" id="KW-0653">Protein transport</keyword>
<sequence length="295" mass="33369">MTLAGVRVRHSWINDTSSSAMRIIGYNPIQSESAWNDSKLLLGAAVHDVVKHFQLNPPLILEITDKGLQSIQSNNKKATNGSRTPTRTPTRTPPRSGNNSIISNNDDAPPSYNIVADESSTPAPEVPMPRVPLKYPETDNLSREELDDLLSDDLEFKAFVHRLKIFGEIFTVGSSRLDENVVVAKENLEQETKWKALKSEVKDLQETFKSKLDNYSKLEEKQNVICAPPDKNSTLRKLHKAKKEAFDESEKIAEEWVDDGGGNVDDFCKRFLERRIIHHTRAAKMEILQNNNQHQ</sequence>